<keyword evidence="4 5" id="KW-0472">Membrane</keyword>
<dbReference type="PANTHER" id="PTHR23523:SF2">
    <property type="entry name" value="2-NITROIMIDAZOLE TRANSPORTER"/>
    <property type="match status" value="1"/>
</dbReference>
<feature type="transmembrane region" description="Helical" evidence="5">
    <location>
        <begin position="144"/>
        <end position="165"/>
    </location>
</feature>
<evidence type="ECO:0000313" key="7">
    <source>
        <dbReference type="EMBL" id="TQM97543.1"/>
    </source>
</evidence>
<dbReference type="EMBL" id="VFPU01000001">
    <property type="protein sequence ID" value="TQM97543.1"/>
    <property type="molecule type" value="Genomic_DNA"/>
</dbReference>
<protein>
    <submittedName>
        <fullName evidence="7">CP family cyanate transporter-like MFS transporter</fullName>
    </submittedName>
</protein>
<evidence type="ECO:0000313" key="8">
    <source>
        <dbReference type="Proteomes" id="UP000315133"/>
    </source>
</evidence>
<keyword evidence="3 5" id="KW-1133">Transmembrane helix</keyword>
<feature type="transmembrane region" description="Helical" evidence="5">
    <location>
        <begin position="177"/>
        <end position="196"/>
    </location>
</feature>
<feature type="transmembrane region" description="Helical" evidence="5">
    <location>
        <begin position="222"/>
        <end position="242"/>
    </location>
</feature>
<keyword evidence="8" id="KW-1185">Reference proteome</keyword>
<dbReference type="SUPFAM" id="SSF103473">
    <property type="entry name" value="MFS general substrate transporter"/>
    <property type="match status" value="1"/>
</dbReference>
<evidence type="ECO:0000256" key="3">
    <source>
        <dbReference type="ARBA" id="ARBA00022989"/>
    </source>
</evidence>
<dbReference type="GO" id="GO:0005886">
    <property type="term" value="C:plasma membrane"/>
    <property type="evidence" value="ECO:0007669"/>
    <property type="project" value="UniProtKB-SubCell"/>
</dbReference>
<feature type="transmembrane region" description="Helical" evidence="5">
    <location>
        <begin position="345"/>
        <end position="367"/>
    </location>
</feature>
<dbReference type="InterPro" id="IPR020846">
    <property type="entry name" value="MFS_dom"/>
</dbReference>
<dbReference type="GO" id="GO:0022857">
    <property type="term" value="F:transmembrane transporter activity"/>
    <property type="evidence" value="ECO:0007669"/>
    <property type="project" value="InterPro"/>
</dbReference>
<keyword evidence="2 5" id="KW-0812">Transmembrane</keyword>
<sequence>MSTPVPPRPSAGGSVGFGLVLAAVVLASVNLRPGASSVGPVLAEVSSSLGMTAGTAGALTALPGLLFGLAGALAVGTARRLGMTATITLGLTAVVLGLVGRVLTEHVPVFLALSVLALAGMAVGNVLVPAWVKRHSPDGGVRLLTLYSTGLTLGGALGPALAAPIGEVSGLGWRGGLGVWGLLALGALVPWSLATLRERHGTGVPAAPTPAPGGRVRRSPTAIALTALFGLQSMNAYVQFGWLPQIFRDAGLDATSAGLLVSLLTAVGIVGALLMPTVIARSRTLAPWMVGFGALLVAGYAGIYAAPATLPWLWAVLLGVAGWAFPTAIALITIRTRDPRVTARLSGFVQPVGYLLAALGPFVVGLVHGATGTWTAVLLLLMGSGVLLTLAGLRCSRPSYVDDELTPA</sequence>
<feature type="domain" description="Major facilitator superfamily (MFS) profile" evidence="6">
    <location>
        <begin position="20"/>
        <end position="400"/>
    </location>
</feature>
<proteinExistence type="predicted"/>
<evidence type="ECO:0000256" key="4">
    <source>
        <dbReference type="ARBA" id="ARBA00023136"/>
    </source>
</evidence>
<evidence type="ECO:0000256" key="5">
    <source>
        <dbReference type="SAM" id="Phobius"/>
    </source>
</evidence>
<dbReference type="PANTHER" id="PTHR23523">
    <property type="match status" value="1"/>
</dbReference>
<feature type="transmembrane region" description="Helical" evidence="5">
    <location>
        <begin position="51"/>
        <end position="74"/>
    </location>
</feature>
<accession>A0A543KR40</accession>
<dbReference type="AlphaFoldDB" id="A0A543KR40"/>
<dbReference type="InterPro" id="IPR036259">
    <property type="entry name" value="MFS_trans_sf"/>
</dbReference>
<organism evidence="7 8">
    <name type="scientific">Ornithinimicrobium humiphilum</name>
    <dbReference type="NCBI Taxonomy" id="125288"/>
    <lineage>
        <taxon>Bacteria</taxon>
        <taxon>Bacillati</taxon>
        <taxon>Actinomycetota</taxon>
        <taxon>Actinomycetes</taxon>
        <taxon>Micrococcales</taxon>
        <taxon>Ornithinimicrobiaceae</taxon>
        <taxon>Ornithinimicrobium</taxon>
    </lineage>
</organism>
<evidence type="ECO:0000256" key="2">
    <source>
        <dbReference type="ARBA" id="ARBA00022692"/>
    </source>
</evidence>
<feature type="transmembrane region" description="Helical" evidence="5">
    <location>
        <begin position="373"/>
        <end position="393"/>
    </location>
</feature>
<dbReference type="RefSeq" id="WP_141819180.1">
    <property type="nucleotide sequence ID" value="NZ_BAAAIL010000002.1"/>
</dbReference>
<dbReference type="Pfam" id="PF07690">
    <property type="entry name" value="MFS_1"/>
    <property type="match status" value="1"/>
</dbReference>
<dbReference type="PROSITE" id="PS50850">
    <property type="entry name" value="MFS"/>
    <property type="match status" value="1"/>
</dbReference>
<feature type="transmembrane region" description="Helical" evidence="5">
    <location>
        <begin position="312"/>
        <end position="333"/>
    </location>
</feature>
<dbReference type="InterPro" id="IPR011701">
    <property type="entry name" value="MFS"/>
</dbReference>
<dbReference type="Gene3D" id="1.20.1250.20">
    <property type="entry name" value="MFS general substrate transporter like domains"/>
    <property type="match status" value="1"/>
</dbReference>
<reference evidence="7 8" key="1">
    <citation type="submission" date="2019-06" db="EMBL/GenBank/DDBJ databases">
        <title>Sequencing the genomes of 1000 actinobacteria strains.</title>
        <authorList>
            <person name="Klenk H.-P."/>
        </authorList>
    </citation>
    <scope>NUCLEOTIDE SEQUENCE [LARGE SCALE GENOMIC DNA]</scope>
    <source>
        <strain evidence="7 8">DSM 12362</strain>
    </source>
</reference>
<feature type="transmembrane region" description="Helical" evidence="5">
    <location>
        <begin position="286"/>
        <end position="306"/>
    </location>
</feature>
<dbReference type="OrthoDB" id="5317164at2"/>
<gene>
    <name evidence="7" type="ORF">FB476_2456</name>
</gene>
<feature type="transmembrane region" description="Helical" evidence="5">
    <location>
        <begin position="109"/>
        <end position="132"/>
    </location>
</feature>
<comment type="caution">
    <text evidence="7">The sequence shown here is derived from an EMBL/GenBank/DDBJ whole genome shotgun (WGS) entry which is preliminary data.</text>
</comment>
<dbReference type="InterPro" id="IPR052524">
    <property type="entry name" value="MFS_Cyanate_Porter"/>
</dbReference>
<evidence type="ECO:0000259" key="6">
    <source>
        <dbReference type="PROSITE" id="PS50850"/>
    </source>
</evidence>
<name>A0A543KR40_9MICO</name>
<feature type="transmembrane region" description="Helical" evidence="5">
    <location>
        <begin position="81"/>
        <end position="103"/>
    </location>
</feature>
<feature type="transmembrane region" description="Helical" evidence="5">
    <location>
        <begin position="254"/>
        <end position="274"/>
    </location>
</feature>
<dbReference type="Proteomes" id="UP000315133">
    <property type="component" value="Unassembled WGS sequence"/>
</dbReference>
<evidence type="ECO:0000256" key="1">
    <source>
        <dbReference type="ARBA" id="ARBA00004651"/>
    </source>
</evidence>
<comment type="subcellular location">
    <subcellularLocation>
        <location evidence="1">Cell membrane</location>
        <topology evidence="1">Multi-pass membrane protein</topology>
    </subcellularLocation>
</comment>